<name>A0A232EPH9_9HYME</name>
<evidence type="ECO:0000313" key="2">
    <source>
        <dbReference type="Proteomes" id="UP000215335"/>
    </source>
</evidence>
<proteinExistence type="predicted"/>
<dbReference type="AlphaFoldDB" id="A0A232EPH9"/>
<organism evidence="1 2">
    <name type="scientific">Trichomalopsis sarcophagae</name>
    <dbReference type="NCBI Taxonomy" id="543379"/>
    <lineage>
        <taxon>Eukaryota</taxon>
        <taxon>Metazoa</taxon>
        <taxon>Ecdysozoa</taxon>
        <taxon>Arthropoda</taxon>
        <taxon>Hexapoda</taxon>
        <taxon>Insecta</taxon>
        <taxon>Pterygota</taxon>
        <taxon>Neoptera</taxon>
        <taxon>Endopterygota</taxon>
        <taxon>Hymenoptera</taxon>
        <taxon>Apocrita</taxon>
        <taxon>Proctotrupomorpha</taxon>
        <taxon>Chalcidoidea</taxon>
        <taxon>Pteromalidae</taxon>
        <taxon>Pteromalinae</taxon>
        <taxon>Trichomalopsis</taxon>
    </lineage>
</organism>
<comment type="caution">
    <text evidence="1">The sequence shown here is derived from an EMBL/GenBank/DDBJ whole genome shotgun (WGS) entry which is preliminary data.</text>
</comment>
<dbReference type="EMBL" id="NNAY01002922">
    <property type="protein sequence ID" value="OXU20289.1"/>
    <property type="molecule type" value="Genomic_DNA"/>
</dbReference>
<dbReference type="STRING" id="543379.A0A232EPH9"/>
<reference evidence="1 2" key="1">
    <citation type="journal article" date="2017" name="Curr. Biol.">
        <title>The Evolution of Venom by Co-option of Single-Copy Genes.</title>
        <authorList>
            <person name="Martinson E.O."/>
            <person name="Mrinalini"/>
            <person name="Kelkar Y.D."/>
            <person name="Chang C.H."/>
            <person name="Werren J.H."/>
        </authorList>
    </citation>
    <scope>NUCLEOTIDE SEQUENCE [LARGE SCALE GENOMIC DNA]</scope>
    <source>
        <strain evidence="1 2">Alberta</strain>
        <tissue evidence="1">Whole body</tissue>
    </source>
</reference>
<gene>
    <name evidence="1" type="ORF">TSAR_004046</name>
</gene>
<protein>
    <submittedName>
        <fullName evidence="1">Uncharacterized protein</fullName>
    </submittedName>
</protein>
<keyword evidence="2" id="KW-1185">Reference proteome</keyword>
<evidence type="ECO:0000313" key="1">
    <source>
        <dbReference type="EMBL" id="OXU20289.1"/>
    </source>
</evidence>
<dbReference type="Proteomes" id="UP000215335">
    <property type="component" value="Unassembled WGS sequence"/>
</dbReference>
<sequence>MQTLNVARFMYTKSNLLYGFPLTPVNPKGYLEVYKNRFQLVIIRVDQVLQGHGTTNTGNLARRCFNDPSKFSQALEIDFVLVNNIALILQLLRSKQEINIEKFVTLCAETYNRNYTVYPWSRMCPLVHKLLKHSSDIIQNFPLPIPFYSEDANPLIPIMYINNRLKGQLKNQTLPEMSKYFKESEQMEYEEPSNELRHGCFRDNLHRFKVEDNPNCPVYLETSKDAEHVFCNCLRYKMERKELERYLQTRVTSESMMTAMPSSKDG</sequence>
<accession>A0A232EPH9</accession>